<evidence type="ECO:0000256" key="1">
    <source>
        <dbReference type="SAM" id="MobiDB-lite"/>
    </source>
</evidence>
<dbReference type="EMBL" id="AZGA01000012">
    <property type="protein sequence ID" value="KRM35632.1"/>
    <property type="molecule type" value="Genomic_DNA"/>
</dbReference>
<dbReference type="STRING" id="1423734.FC83_GL000936"/>
<dbReference type="OrthoDB" id="1645191at2"/>
<dbReference type="AlphaFoldDB" id="X0QRA5"/>
<sequence>MNNQGQQEHELGWDDTIENDGGFTLIPEGDYPFTVTSMERGRYTPGPNSKLPACNMAKLDLTVQTPAGEKAVIKHNLYLHTQTEGLLSQFFIGIGQKKKGEPLRMNWTKVAGATGIAHIIVNEYTNNQGKERTNNQVDYFVDRREINTTAPASTPAPTPAPAATQQPQQTTQPFPTQNPTQQPTGFTPGAF</sequence>
<name>X0QRA5_9LACO</name>
<proteinExistence type="predicted"/>
<keyword evidence="3" id="KW-1185">Reference proteome</keyword>
<dbReference type="eggNOG" id="ENOG5032U9C">
    <property type="taxonomic scope" value="Bacteria"/>
</dbReference>
<comment type="caution">
    <text evidence="2">The sequence shown here is derived from an EMBL/GenBank/DDBJ whole genome shotgun (WGS) entry which is preliminary data.</text>
</comment>
<evidence type="ECO:0008006" key="4">
    <source>
        <dbReference type="Google" id="ProtNLM"/>
    </source>
</evidence>
<reference evidence="2 3" key="1">
    <citation type="journal article" date="2015" name="Genome Announc.">
        <title>Expanding the biotechnology potential of lactobacilli through comparative genomics of 213 strains and associated genera.</title>
        <authorList>
            <person name="Sun Z."/>
            <person name="Harris H.M."/>
            <person name="McCann A."/>
            <person name="Guo C."/>
            <person name="Argimon S."/>
            <person name="Zhang W."/>
            <person name="Yang X."/>
            <person name="Jeffery I.B."/>
            <person name="Cooney J.C."/>
            <person name="Kagawa T.F."/>
            <person name="Liu W."/>
            <person name="Song Y."/>
            <person name="Salvetti E."/>
            <person name="Wrobel A."/>
            <person name="Rasinkangas P."/>
            <person name="Parkhill J."/>
            <person name="Rea M.C."/>
            <person name="O'Sullivan O."/>
            <person name="Ritari J."/>
            <person name="Douillard F.P."/>
            <person name="Paul Ross R."/>
            <person name="Yang R."/>
            <person name="Briner A.E."/>
            <person name="Felis G.E."/>
            <person name="de Vos W.M."/>
            <person name="Barrangou R."/>
            <person name="Klaenhammer T.R."/>
            <person name="Caufield P.W."/>
            <person name="Cui Y."/>
            <person name="Zhang H."/>
            <person name="O'Toole P.W."/>
        </authorList>
    </citation>
    <scope>NUCLEOTIDE SEQUENCE [LARGE SCALE GENOMIC DNA]</scope>
    <source>
        <strain evidence="2 3">DSM 18527</strain>
    </source>
</reference>
<evidence type="ECO:0000313" key="3">
    <source>
        <dbReference type="Proteomes" id="UP000051236"/>
    </source>
</evidence>
<feature type="region of interest" description="Disordered" evidence="1">
    <location>
        <begin position="149"/>
        <end position="191"/>
    </location>
</feature>
<evidence type="ECO:0000313" key="2">
    <source>
        <dbReference type="EMBL" id="KRM35632.1"/>
    </source>
</evidence>
<gene>
    <name evidence="2" type="ORF">FC83_GL000936</name>
</gene>
<protein>
    <recommendedName>
        <fullName evidence="4">Phage protein</fullName>
    </recommendedName>
</protein>
<organism evidence="2 3">
    <name type="scientific">Agrilactobacillus composti DSM 18527 = JCM 14202</name>
    <dbReference type="NCBI Taxonomy" id="1423734"/>
    <lineage>
        <taxon>Bacteria</taxon>
        <taxon>Bacillati</taxon>
        <taxon>Bacillota</taxon>
        <taxon>Bacilli</taxon>
        <taxon>Lactobacillales</taxon>
        <taxon>Lactobacillaceae</taxon>
        <taxon>Agrilactobacillus</taxon>
    </lineage>
</organism>
<dbReference type="Proteomes" id="UP000051236">
    <property type="component" value="Unassembled WGS sequence"/>
</dbReference>
<feature type="compositionally biased region" description="Low complexity" evidence="1">
    <location>
        <begin position="161"/>
        <end position="191"/>
    </location>
</feature>
<dbReference type="RefSeq" id="WP_035454841.1">
    <property type="nucleotide sequence ID" value="NZ_AZGA01000012.1"/>
</dbReference>
<dbReference type="PATRIC" id="fig|1423734.3.peg.947"/>
<accession>X0QRA5</accession>